<dbReference type="GO" id="GO:0008976">
    <property type="term" value="F:polyphosphate kinase activity"/>
    <property type="evidence" value="ECO:0007669"/>
    <property type="project" value="UniProtKB-UniRule"/>
</dbReference>
<feature type="binding site" evidence="6">
    <location>
        <position position="63"/>
    </location>
    <ligand>
        <name>ATP</name>
        <dbReference type="ChEBI" id="CHEBI:30616"/>
    </ligand>
</feature>
<dbReference type="NCBIfam" id="TIGR03705">
    <property type="entry name" value="poly_P_kin"/>
    <property type="match status" value="1"/>
</dbReference>
<evidence type="ECO:0000259" key="9">
    <source>
        <dbReference type="Pfam" id="PF02503"/>
    </source>
</evidence>
<dbReference type="InterPro" id="IPR036830">
    <property type="entry name" value="PP_kinase_middle_dom_sf"/>
</dbReference>
<evidence type="ECO:0000256" key="1">
    <source>
        <dbReference type="ARBA" id="ARBA00022553"/>
    </source>
</evidence>
<dbReference type="Pfam" id="PF13089">
    <property type="entry name" value="PP_kinase_N"/>
    <property type="match status" value="1"/>
</dbReference>
<dbReference type="Gene3D" id="3.30.1840.10">
    <property type="entry name" value="Polyphosphate kinase middle domain"/>
    <property type="match status" value="1"/>
</dbReference>
<feature type="binding site" evidence="6">
    <location>
        <position position="428"/>
    </location>
    <ligand>
        <name>Mg(2+)</name>
        <dbReference type="ChEBI" id="CHEBI:18420"/>
    </ligand>
</feature>
<keyword evidence="2 6" id="KW-0808">Transferase</keyword>
<dbReference type="AlphaFoldDB" id="A0ABD6DYP9"/>
<dbReference type="HAMAP" id="MF_00347">
    <property type="entry name" value="Polyphosphate_kinase"/>
    <property type="match status" value="1"/>
</dbReference>
<evidence type="ECO:0000259" key="12">
    <source>
        <dbReference type="Pfam" id="PF17941"/>
    </source>
</evidence>
<feature type="region of interest" description="Disordered" evidence="8">
    <location>
        <begin position="753"/>
        <end position="800"/>
    </location>
</feature>
<dbReference type="InterPro" id="IPR025198">
    <property type="entry name" value="PPK_N_dom"/>
</dbReference>
<feature type="binding site" evidence="6">
    <location>
        <position position="491"/>
    </location>
    <ligand>
        <name>ATP</name>
        <dbReference type="ChEBI" id="CHEBI:30616"/>
    </ligand>
</feature>
<comment type="cofactor">
    <cofactor evidence="6">
        <name>Mg(2+)</name>
        <dbReference type="ChEBI" id="CHEBI:18420"/>
    </cofactor>
</comment>
<feature type="domain" description="Polyphosphate kinase C-terminal" evidence="12">
    <location>
        <begin position="353"/>
        <end position="516"/>
    </location>
</feature>
<dbReference type="EMBL" id="JBHUDP010000012">
    <property type="protein sequence ID" value="MFD1687447.1"/>
    <property type="molecule type" value="Genomic_DNA"/>
</dbReference>
<dbReference type="SUPFAM" id="SSF56024">
    <property type="entry name" value="Phospholipase D/nuclease"/>
    <property type="match status" value="2"/>
</dbReference>
<organism evidence="13 14">
    <name type="scientific">Halobellus litoreus</name>
    <dbReference type="NCBI Taxonomy" id="755310"/>
    <lineage>
        <taxon>Archaea</taxon>
        <taxon>Methanobacteriati</taxon>
        <taxon>Methanobacteriota</taxon>
        <taxon>Stenosarchaea group</taxon>
        <taxon>Halobacteria</taxon>
        <taxon>Halobacteriales</taxon>
        <taxon>Haloferacaceae</taxon>
        <taxon>Halobellus</taxon>
    </lineage>
</organism>
<comment type="PTM">
    <text evidence="6 7">An intermediate of this reaction is the autophosphorylated ppk in which a phosphate is covalently linked to a histidine residue through a N-P bond.</text>
</comment>
<feature type="domain" description="Polyphosphate kinase N-terminal" evidence="10">
    <location>
        <begin position="25"/>
        <end position="131"/>
    </location>
</feature>
<evidence type="ECO:0000256" key="4">
    <source>
        <dbReference type="ARBA" id="ARBA00022777"/>
    </source>
</evidence>
<feature type="region of interest" description="Disordered" evidence="8">
    <location>
        <begin position="323"/>
        <end position="350"/>
    </location>
</feature>
<keyword evidence="6" id="KW-0460">Magnesium</keyword>
<evidence type="ECO:0000259" key="10">
    <source>
        <dbReference type="Pfam" id="PF13089"/>
    </source>
</evidence>
<dbReference type="InterPro" id="IPR024953">
    <property type="entry name" value="PP_kinase_middle"/>
</dbReference>
<dbReference type="Pfam" id="PF13090">
    <property type="entry name" value="PP_kinase_C"/>
    <property type="match status" value="1"/>
</dbReference>
<keyword evidence="4 6" id="KW-0418">Kinase</keyword>
<dbReference type="PANTHER" id="PTHR30218">
    <property type="entry name" value="POLYPHOSPHATE KINASE"/>
    <property type="match status" value="1"/>
</dbReference>
<feature type="binding site" evidence="6">
    <location>
        <position position="587"/>
    </location>
    <ligand>
        <name>ATP</name>
        <dbReference type="ChEBI" id="CHEBI:30616"/>
    </ligand>
</feature>
<comment type="function">
    <text evidence="6 7">Catalyzes the reversible transfer of the terminal phosphate of ATP to form a long-chain polyphosphate (polyP).</text>
</comment>
<dbReference type="SUPFAM" id="SSF140356">
    <property type="entry name" value="PPK N-terminal domain-like"/>
    <property type="match status" value="1"/>
</dbReference>
<feature type="binding site" evidence="6">
    <location>
        <position position="615"/>
    </location>
    <ligand>
        <name>ATP</name>
        <dbReference type="ChEBI" id="CHEBI:30616"/>
    </ligand>
</feature>
<reference evidence="13 14" key="1">
    <citation type="journal article" date="2019" name="Int. J. Syst. Evol. Microbiol.">
        <title>The Global Catalogue of Microorganisms (GCM) 10K type strain sequencing project: providing services to taxonomists for standard genome sequencing and annotation.</title>
        <authorList>
            <consortium name="The Broad Institute Genomics Platform"/>
            <consortium name="The Broad Institute Genome Sequencing Center for Infectious Disease"/>
            <person name="Wu L."/>
            <person name="Ma J."/>
        </authorList>
    </citation>
    <scope>NUCLEOTIDE SEQUENCE [LARGE SCALE GENOMIC DNA]</scope>
    <source>
        <strain evidence="13 14">CGMCC 1.10387</strain>
    </source>
</reference>
<evidence type="ECO:0000313" key="14">
    <source>
        <dbReference type="Proteomes" id="UP001597092"/>
    </source>
</evidence>
<dbReference type="Gene3D" id="1.20.58.310">
    <property type="entry name" value="Polyphosphate kinase N-terminal domain"/>
    <property type="match status" value="1"/>
</dbReference>
<evidence type="ECO:0000256" key="3">
    <source>
        <dbReference type="ARBA" id="ARBA00022741"/>
    </source>
</evidence>
<gene>
    <name evidence="13" type="primary">ppk1</name>
    <name evidence="6" type="synonym">ppk</name>
    <name evidence="13" type="ORF">ACFSAS_17770</name>
</gene>
<dbReference type="GO" id="GO:0006799">
    <property type="term" value="P:polyphosphate biosynthetic process"/>
    <property type="evidence" value="ECO:0007669"/>
    <property type="project" value="UniProtKB-UniRule"/>
</dbReference>
<feature type="compositionally biased region" description="Low complexity" evidence="8">
    <location>
        <begin position="790"/>
        <end position="800"/>
    </location>
</feature>
<dbReference type="Gene3D" id="3.30.870.10">
    <property type="entry name" value="Endonuclease Chain A"/>
    <property type="match status" value="2"/>
</dbReference>
<feature type="binding site" evidence="6">
    <location>
        <position position="398"/>
    </location>
    <ligand>
        <name>Mg(2+)</name>
        <dbReference type="ChEBI" id="CHEBI:18420"/>
    </ligand>
</feature>
<evidence type="ECO:0000256" key="8">
    <source>
        <dbReference type="SAM" id="MobiDB-lite"/>
    </source>
</evidence>
<dbReference type="RefSeq" id="WP_256305621.1">
    <property type="nucleotide sequence ID" value="NZ_JANHAW010000001.1"/>
</dbReference>
<keyword evidence="3 6" id="KW-0547">Nucleotide-binding</keyword>
<keyword evidence="5 6" id="KW-0067">ATP-binding</keyword>
<dbReference type="Proteomes" id="UP001597092">
    <property type="component" value="Unassembled WGS sequence"/>
</dbReference>
<name>A0ABD6DYP9_9EURY</name>
<dbReference type="NCBIfam" id="NF003917">
    <property type="entry name" value="PRK05443.1-1"/>
    <property type="match status" value="1"/>
</dbReference>
<feature type="domain" description="Polyphosphate kinase C-terminal" evidence="11">
    <location>
        <begin position="526"/>
        <end position="713"/>
    </location>
</feature>
<dbReference type="CDD" id="cd09168">
    <property type="entry name" value="PLDc_PaPPK1_C2_like"/>
    <property type="match status" value="1"/>
</dbReference>
<dbReference type="PANTHER" id="PTHR30218:SF0">
    <property type="entry name" value="POLYPHOSPHATE KINASE"/>
    <property type="match status" value="1"/>
</dbReference>
<dbReference type="InterPro" id="IPR003414">
    <property type="entry name" value="PP_kinase"/>
</dbReference>
<dbReference type="InterPro" id="IPR041108">
    <property type="entry name" value="PP_kinase_C_1"/>
</dbReference>
<evidence type="ECO:0000256" key="7">
    <source>
        <dbReference type="RuleBase" id="RU003800"/>
    </source>
</evidence>
<feature type="active site" description="Phosphohistidine intermediate" evidence="6">
    <location>
        <position position="458"/>
    </location>
</feature>
<evidence type="ECO:0000256" key="5">
    <source>
        <dbReference type="ARBA" id="ARBA00022840"/>
    </source>
</evidence>
<evidence type="ECO:0000259" key="11">
    <source>
        <dbReference type="Pfam" id="PF13090"/>
    </source>
</evidence>
<dbReference type="GO" id="GO:0046872">
    <property type="term" value="F:metal ion binding"/>
    <property type="evidence" value="ECO:0007669"/>
    <property type="project" value="UniProtKB-KW"/>
</dbReference>
<comment type="caution">
    <text evidence="13">The sequence shown here is derived from an EMBL/GenBank/DDBJ whole genome shotgun (WGS) entry which is preliminary data.</text>
</comment>
<dbReference type="NCBIfam" id="NF003921">
    <property type="entry name" value="PRK05443.2-2"/>
    <property type="match status" value="1"/>
</dbReference>
<accession>A0ABD6DYP9</accession>
<comment type="similarity">
    <text evidence="6 7">Belongs to the polyphosphate kinase 1 (PPK1) family.</text>
</comment>
<keyword evidence="6" id="KW-0479">Metal-binding</keyword>
<keyword evidence="14" id="KW-1185">Reference proteome</keyword>
<feature type="domain" description="Polyphosphate kinase middle" evidence="9">
    <location>
        <begin position="140"/>
        <end position="313"/>
    </location>
</feature>
<sequence length="848" mass="95145">MPSDGEPDIPPDEPEGVDLTDTDLYLNRELSELAFQRRVLHEALDDRNPLLERVRFLAIFTRNIDEFVMKRVGGLRQQIQAGVTETTADGRTPREQWREIHGELEPMLERQAACYDEVLRPALEEAGIEILEYDALAPKESREMREYFEESVLPTLTPLAFDPAHPFPFISNRSLSLAVLTRTDGDELTFTRIKIPPNRPRLVRVGDSSRYVLVEEIIRQNLDLLLPNVDIVDTALFRLTRNAEVRRNEEVAEDLIEMIEEVLEQRRFASVVRMEIESAAHPHIRETLQTELELDGREVYELEGPLDYREFASLTELDRPELKLSPWTPQPHPRLRSLRSSGLDGDGPDGGGDIFDAIREGDILLHHPYHDFDDTVQRFLSEAANDPDVLAVKAAIYRTASDSQVIQSLIEAAENGKQVAVMVELKARFDEQNNLEWVHRLEENGIHVAYGTLGLKTHTKTALVVREEGSGVNLYSHVGTGNYHSETAKGYVDLGLLTADRDVGQDLVTLFNSFTGPELDEQFRKLLVAPVTMRRELTRNIRREARHARAGRPATIVVKVNGLEDPELVQELYRASMAGVDVDLIVRDICRIRPGLDGVSENVSVHSVVGRFLEHSRIFYFENGARAARSADFDDPSEGGHPEYYIGSADWMTRNLDHRVEAVTPVEDPAVRRRLKFNLDLLLADNRKRWVMNPDGSYQQRHPTDGEPVIEAQAVLMDEARKAARTDGARSAPGANYDFDSEIFVGVGDAVEASEDGAEAGDPARVGCPAEAADATDPDDVAADGDVASDGDVAADGSHSADPLDRFDRYWYRPDSDTYEYAVRTPEGGRRYLKTKSGAVAALERLYE</sequence>
<keyword evidence="1 6" id="KW-0597">Phosphoprotein</keyword>
<feature type="compositionally biased region" description="Acidic residues" evidence="8">
    <location>
        <begin position="774"/>
        <end position="789"/>
    </location>
</feature>
<dbReference type="GO" id="GO:0005524">
    <property type="term" value="F:ATP binding"/>
    <property type="evidence" value="ECO:0007669"/>
    <property type="project" value="UniProtKB-KW"/>
</dbReference>
<dbReference type="SUPFAM" id="SSF143724">
    <property type="entry name" value="PHP14-like"/>
    <property type="match status" value="1"/>
</dbReference>
<evidence type="ECO:0000256" key="6">
    <source>
        <dbReference type="HAMAP-Rule" id="MF_00347"/>
    </source>
</evidence>
<protein>
    <recommendedName>
        <fullName evidence="6 7">Polyphosphate kinase</fullName>
        <ecNumber evidence="6 7">2.7.4.1</ecNumber>
    </recommendedName>
    <alternativeName>
        <fullName evidence="6">ATP-polyphosphate phosphotransferase</fullName>
    </alternativeName>
    <alternativeName>
        <fullName evidence="6">Polyphosphoric acid kinase</fullName>
    </alternativeName>
</protein>
<dbReference type="EC" id="2.7.4.1" evidence="6 7"/>
<dbReference type="Pfam" id="PF02503">
    <property type="entry name" value="PP_kinase"/>
    <property type="match status" value="1"/>
</dbReference>
<dbReference type="InterPro" id="IPR036832">
    <property type="entry name" value="PPK_N_dom_sf"/>
</dbReference>
<evidence type="ECO:0000256" key="2">
    <source>
        <dbReference type="ARBA" id="ARBA00022679"/>
    </source>
</evidence>
<dbReference type="InterPro" id="IPR025200">
    <property type="entry name" value="PPK_C_dom2"/>
</dbReference>
<evidence type="ECO:0000313" key="13">
    <source>
        <dbReference type="EMBL" id="MFD1687447.1"/>
    </source>
</evidence>
<dbReference type="Pfam" id="PF17941">
    <property type="entry name" value="PP_kinase_C_1"/>
    <property type="match status" value="1"/>
</dbReference>
<comment type="catalytic activity">
    <reaction evidence="6 7">
        <text>[phosphate](n) + ATP = [phosphate](n+1) + ADP</text>
        <dbReference type="Rhea" id="RHEA:19573"/>
        <dbReference type="Rhea" id="RHEA-COMP:9859"/>
        <dbReference type="Rhea" id="RHEA-COMP:14280"/>
        <dbReference type="ChEBI" id="CHEBI:16838"/>
        <dbReference type="ChEBI" id="CHEBI:30616"/>
        <dbReference type="ChEBI" id="CHEBI:456216"/>
        <dbReference type="EC" id="2.7.4.1"/>
    </reaction>
</comment>
<proteinExistence type="inferred from homology"/>